<organism evidence="1 2">
    <name type="scientific">Anoxybacterium hadale</name>
    <dbReference type="NCBI Taxonomy" id="3408580"/>
    <lineage>
        <taxon>Bacteria</taxon>
        <taxon>Bacillati</taxon>
        <taxon>Bacillota</taxon>
        <taxon>Clostridia</taxon>
        <taxon>Peptostreptococcales</taxon>
        <taxon>Anaerovoracaceae</taxon>
        <taxon>Anoxybacterium</taxon>
    </lineage>
</organism>
<protein>
    <submittedName>
        <fullName evidence="1">Uncharacterized protein</fullName>
    </submittedName>
</protein>
<dbReference type="EMBL" id="CP042469">
    <property type="protein sequence ID" value="QOX63878.1"/>
    <property type="molecule type" value="Genomic_DNA"/>
</dbReference>
<sequence>MAKEITGHECVNNIFHYSGNMKNLIKCRAYSLYEMTKRKEIIVESIVGNGKKHAILGDVLAKSINVDQGKCFSINFTQGDLKDCYAVGGNCNICNYIKGTIDRKEMIKQKEAAVEEKLKRLRGWISSDKEHRSMTEYKILTNQLQAEAENLQDAYIGVFREEN</sequence>
<evidence type="ECO:0000313" key="1">
    <source>
        <dbReference type="EMBL" id="QOX63878.1"/>
    </source>
</evidence>
<gene>
    <name evidence="1" type="ORF">FRZ06_11310</name>
</gene>
<keyword evidence="2" id="KW-1185">Reference proteome</keyword>
<evidence type="ECO:0000313" key="2">
    <source>
        <dbReference type="Proteomes" id="UP000594014"/>
    </source>
</evidence>
<proteinExistence type="predicted"/>
<accession>A0ACD1ABC8</accession>
<name>A0ACD1ABC8_9FIRM</name>
<dbReference type="Proteomes" id="UP000594014">
    <property type="component" value="Chromosome"/>
</dbReference>
<reference evidence="1" key="1">
    <citation type="submission" date="2019-08" db="EMBL/GenBank/DDBJ databases">
        <title>Genome sequence of Clostridiales bacterium MT110.</title>
        <authorList>
            <person name="Cao J."/>
        </authorList>
    </citation>
    <scope>NUCLEOTIDE SEQUENCE</scope>
    <source>
        <strain evidence="1">MT110</strain>
    </source>
</reference>